<evidence type="ECO:0000259" key="6">
    <source>
        <dbReference type="Pfam" id="PF00151"/>
    </source>
</evidence>
<comment type="caution">
    <text evidence="7">The sequence shown here is derived from an EMBL/GenBank/DDBJ whole genome shotgun (WGS) entry which is preliminary data.</text>
</comment>
<dbReference type="PANTHER" id="PTHR11610">
    <property type="entry name" value="LIPASE"/>
    <property type="match status" value="1"/>
</dbReference>
<evidence type="ECO:0000256" key="5">
    <source>
        <dbReference type="SAM" id="SignalP"/>
    </source>
</evidence>
<protein>
    <recommendedName>
        <fullName evidence="6">Lipase domain-containing protein</fullName>
    </recommendedName>
</protein>
<dbReference type="Proteomes" id="UP000494256">
    <property type="component" value="Unassembled WGS sequence"/>
</dbReference>
<dbReference type="EMBL" id="CADEBD010000037">
    <property type="protein sequence ID" value="CAB3220442.1"/>
    <property type="molecule type" value="Genomic_DNA"/>
</dbReference>
<evidence type="ECO:0000256" key="2">
    <source>
        <dbReference type="ARBA" id="ARBA00010701"/>
    </source>
</evidence>
<name>A0A8S0YME4_ARCPL</name>
<comment type="subcellular location">
    <subcellularLocation>
        <location evidence="1">Secreted</location>
    </subcellularLocation>
</comment>
<evidence type="ECO:0000313" key="7">
    <source>
        <dbReference type="EMBL" id="CAB3220442.1"/>
    </source>
</evidence>
<dbReference type="GO" id="GO:0016298">
    <property type="term" value="F:lipase activity"/>
    <property type="evidence" value="ECO:0007669"/>
    <property type="project" value="InterPro"/>
</dbReference>
<dbReference type="SUPFAM" id="SSF53474">
    <property type="entry name" value="alpha/beta-Hydrolases"/>
    <property type="match status" value="1"/>
</dbReference>
<dbReference type="InterPro" id="IPR013818">
    <property type="entry name" value="Lipase"/>
</dbReference>
<reference evidence="7 8" key="1">
    <citation type="submission" date="2020-04" db="EMBL/GenBank/DDBJ databases">
        <authorList>
            <person name="Wallbank WR R."/>
            <person name="Pardo Diaz C."/>
            <person name="Kozak K."/>
            <person name="Martin S."/>
            <person name="Jiggins C."/>
            <person name="Moest M."/>
            <person name="Warren A I."/>
            <person name="Byers J.R.P. K."/>
            <person name="Montejo-Kovacevich G."/>
            <person name="Yen C E."/>
        </authorList>
    </citation>
    <scope>NUCLEOTIDE SEQUENCE [LARGE SCALE GENOMIC DNA]</scope>
</reference>
<organism evidence="7 8">
    <name type="scientific">Arctia plantaginis</name>
    <name type="common">Wood tiger moth</name>
    <name type="synonym">Phalaena plantaginis</name>
    <dbReference type="NCBI Taxonomy" id="874455"/>
    <lineage>
        <taxon>Eukaryota</taxon>
        <taxon>Metazoa</taxon>
        <taxon>Ecdysozoa</taxon>
        <taxon>Arthropoda</taxon>
        <taxon>Hexapoda</taxon>
        <taxon>Insecta</taxon>
        <taxon>Pterygota</taxon>
        <taxon>Neoptera</taxon>
        <taxon>Endopterygota</taxon>
        <taxon>Lepidoptera</taxon>
        <taxon>Glossata</taxon>
        <taxon>Ditrysia</taxon>
        <taxon>Noctuoidea</taxon>
        <taxon>Erebidae</taxon>
        <taxon>Arctiinae</taxon>
        <taxon>Arctia</taxon>
    </lineage>
</organism>
<keyword evidence="5" id="KW-0732">Signal</keyword>
<evidence type="ECO:0000256" key="4">
    <source>
        <dbReference type="RuleBase" id="RU004262"/>
    </source>
</evidence>
<dbReference type="GO" id="GO:0016042">
    <property type="term" value="P:lipid catabolic process"/>
    <property type="evidence" value="ECO:0007669"/>
    <property type="project" value="TreeGrafter"/>
</dbReference>
<feature type="chain" id="PRO_5035815222" description="Lipase domain-containing protein" evidence="5">
    <location>
        <begin position="17"/>
        <end position="387"/>
    </location>
</feature>
<comment type="similarity">
    <text evidence="2 4">Belongs to the AB hydrolase superfamily. Lipase family.</text>
</comment>
<evidence type="ECO:0000256" key="3">
    <source>
        <dbReference type="ARBA" id="ARBA00022525"/>
    </source>
</evidence>
<keyword evidence="3" id="KW-0964">Secreted</keyword>
<dbReference type="AlphaFoldDB" id="A0A8S0YME4"/>
<accession>A0A8S0YME4</accession>
<dbReference type="InterPro" id="IPR029058">
    <property type="entry name" value="AB_hydrolase_fold"/>
</dbReference>
<evidence type="ECO:0000313" key="8">
    <source>
        <dbReference type="Proteomes" id="UP000494256"/>
    </source>
</evidence>
<gene>
    <name evidence="7" type="ORF">APLA_LOCUS318</name>
</gene>
<dbReference type="OrthoDB" id="7467872at2759"/>
<dbReference type="Gene3D" id="3.40.50.1820">
    <property type="entry name" value="alpha/beta hydrolase"/>
    <property type="match status" value="1"/>
</dbReference>
<dbReference type="GO" id="GO:0005615">
    <property type="term" value="C:extracellular space"/>
    <property type="evidence" value="ECO:0007669"/>
    <property type="project" value="TreeGrafter"/>
</dbReference>
<evidence type="ECO:0000256" key="1">
    <source>
        <dbReference type="ARBA" id="ARBA00004613"/>
    </source>
</evidence>
<feature type="domain" description="Lipase" evidence="6">
    <location>
        <begin position="78"/>
        <end position="340"/>
    </location>
</feature>
<proteinExistence type="inferred from homology"/>
<dbReference type="InterPro" id="IPR000734">
    <property type="entry name" value="TAG_lipase"/>
</dbReference>
<dbReference type="Pfam" id="PF00151">
    <property type="entry name" value="Lipase"/>
    <property type="match status" value="1"/>
</dbReference>
<sequence>MLYLMFVLFELLFANAMYSSKALEGYAAGYLADCPGSNIPTAIDTKYLKYLTISVQQGRSFFSSRSTYSYYQIDELPKNPHVNFSKPSVMYIGGYMDHPSYLPGKVLGVLYKKLGYNVFLLNTNSFTVFDYPFVSPDKTFLISRAARNVRSIGKPVAEMLVSLTQYGLDPKTLSIVGLSLGGHTASFVAKNFKLLTGINISRITALDPSGPCFRNLGPEDRLDQSDADFVDVIETNIDEYGMAAPVGHVNFYVNGGEFQPGDVFWVPCTGLCSHIRSFTLWVAALNNPDSFIALKCDSVQDARDKKCYDRTPIVTNIVGLNTDRTREGVFYLSTDNNYPYFLKEKGLKKKYEFFNSHLSLNRRSGTKIFGEQLSERMLSKLYKIKLN</sequence>
<feature type="signal peptide" evidence="5">
    <location>
        <begin position="1"/>
        <end position="16"/>
    </location>
</feature>